<dbReference type="HOGENOM" id="CLU_165255_5_1_11"/>
<protein>
    <submittedName>
        <fullName evidence="3">SirA family protein</fullName>
    </submittedName>
</protein>
<dbReference type="KEGG" id="jde:Jden_1455"/>
<dbReference type="eggNOG" id="COG0425">
    <property type="taxonomic scope" value="Bacteria"/>
</dbReference>
<dbReference type="InterPro" id="IPR001455">
    <property type="entry name" value="TusA-like"/>
</dbReference>
<evidence type="ECO:0000259" key="2">
    <source>
        <dbReference type="PROSITE" id="PS01148"/>
    </source>
</evidence>
<dbReference type="EMBL" id="CP001706">
    <property type="protein sequence ID" value="ACV09105.1"/>
    <property type="molecule type" value="Genomic_DNA"/>
</dbReference>
<sequence>MTVDARGLRCPIPVVRLARHVQELAPGDEVVVLASDPAAQWDIPAWARMKGHVCSAAEVTHDPWEVRFVVTVVS</sequence>
<name>C7R4P8_JONDD</name>
<dbReference type="CDD" id="cd00291">
    <property type="entry name" value="SirA_YedF_YeeD"/>
    <property type="match status" value="1"/>
</dbReference>
<evidence type="ECO:0000313" key="4">
    <source>
        <dbReference type="Proteomes" id="UP000000628"/>
    </source>
</evidence>
<reference evidence="3 4" key="1">
    <citation type="journal article" date="2009" name="Stand. Genomic Sci.">
        <title>Complete genome sequence of Jonesia denitrificans type strain (Prevot 55134).</title>
        <authorList>
            <person name="Pukall R."/>
            <person name="Gehrich-Schroter G."/>
            <person name="Lapidus A."/>
            <person name="Nolan M."/>
            <person name="Glavina Del Rio T."/>
            <person name="Lucas S."/>
            <person name="Chen F."/>
            <person name="Tice H."/>
            <person name="Pitluck S."/>
            <person name="Cheng J.F."/>
            <person name="Copeland A."/>
            <person name="Saunders E."/>
            <person name="Brettin T."/>
            <person name="Detter J.C."/>
            <person name="Bruce D."/>
            <person name="Goodwin L."/>
            <person name="Pati A."/>
            <person name="Ivanova N."/>
            <person name="Mavromatis K."/>
            <person name="Ovchinnikova G."/>
            <person name="Chen A."/>
            <person name="Palaniappan K."/>
            <person name="Land M."/>
            <person name="Hauser L."/>
            <person name="Chang Y.J."/>
            <person name="Jeffries C.D."/>
            <person name="Chain P."/>
            <person name="Goker M."/>
            <person name="Bristow J."/>
            <person name="Eisen J.A."/>
            <person name="Markowitz V."/>
            <person name="Hugenholtz P."/>
            <person name="Kyrpides N.C."/>
            <person name="Klenk H.P."/>
            <person name="Han C."/>
        </authorList>
    </citation>
    <scope>NUCLEOTIDE SEQUENCE [LARGE SCALE GENOMIC DNA]</scope>
    <source>
        <strain evidence="4">ATCC 14870 / DSM 20603 / BCRC 15368 / CIP 55.134 / JCM 11481 / NBRC 15587 / NCTC 10816 / Prevot 55134</strain>
    </source>
</reference>
<accession>C7R4P8</accession>
<dbReference type="Gene3D" id="3.30.110.40">
    <property type="entry name" value="TusA-like domain"/>
    <property type="match status" value="1"/>
</dbReference>
<evidence type="ECO:0000256" key="1">
    <source>
        <dbReference type="ARBA" id="ARBA00008984"/>
    </source>
</evidence>
<proteinExistence type="inferred from homology"/>
<dbReference type="AlphaFoldDB" id="C7R4P8"/>
<dbReference type="RefSeq" id="WP_015771733.1">
    <property type="nucleotide sequence ID" value="NC_013174.1"/>
</dbReference>
<gene>
    <name evidence="3" type="ordered locus">Jden_1455</name>
</gene>
<dbReference type="Pfam" id="PF01206">
    <property type="entry name" value="TusA"/>
    <property type="match status" value="1"/>
</dbReference>
<comment type="similarity">
    <text evidence="1">Belongs to the sulfur carrier protein TusA family.</text>
</comment>
<dbReference type="PANTHER" id="PTHR33279:SF2">
    <property type="entry name" value="SULFUR CARRIER PROTEIN TUSA"/>
    <property type="match status" value="1"/>
</dbReference>
<dbReference type="PROSITE" id="PS01148">
    <property type="entry name" value="UPF0033"/>
    <property type="match status" value="1"/>
</dbReference>
<dbReference type="SUPFAM" id="SSF64307">
    <property type="entry name" value="SirA-like"/>
    <property type="match status" value="1"/>
</dbReference>
<dbReference type="STRING" id="471856.Jden_1455"/>
<organism evidence="3 4">
    <name type="scientific">Jonesia denitrificans (strain ATCC 14870 / DSM 20603 / BCRC 15368 / CIP 55.134 / JCM 11481 / NBRC 15587 / NCTC 10816 / Prevot 55134)</name>
    <name type="common">Listeria denitrificans</name>
    <dbReference type="NCBI Taxonomy" id="471856"/>
    <lineage>
        <taxon>Bacteria</taxon>
        <taxon>Bacillati</taxon>
        <taxon>Actinomycetota</taxon>
        <taxon>Actinomycetes</taxon>
        <taxon>Micrococcales</taxon>
        <taxon>Jonesiaceae</taxon>
        <taxon>Jonesia</taxon>
    </lineage>
</organism>
<keyword evidence="4" id="KW-1185">Reference proteome</keyword>
<dbReference type="Proteomes" id="UP000000628">
    <property type="component" value="Chromosome"/>
</dbReference>
<evidence type="ECO:0000313" key="3">
    <source>
        <dbReference type="EMBL" id="ACV09105.1"/>
    </source>
</evidence>
<dbReference type="OrthoDB" id="8636759at2"/>
<dbReference type="PANTHER" id="PTHR33279">
    <property type="entry name" value="SULFUR CARRIER PROTEIN YEDF-RELATED"/>
    <property type="match status" value="1"/>
</dbReference>
<feature type="domain" description="UPF0033" evidence="2">
    <location>
        <begin position="3"/>
        <end position="27"/>
    </location>
</feature>
<dbReference type="InterPro" id="IPR036868">
    <property type="entry name" value="TusA-like_sf"/>
</dbReference>